<dbReference type="PANTHER" id="PTHR30244">
    <property type="entry name" value="TRANSAMINASE"/>
    <property type="match status" value="1"/>
</dbReference>
<evidence type="ECO:0000313" key="1">
    <source>
        <dbReference type="EMBL" id="SVD65649.1"/>
    </source>
</evidence>
<dbReference type="InterPro" id="IPR015421">
    <property type="entry name" value="PyrdxlP-dep_Trfase_major"/>
</dbReference>
<dbReference type="InterPro" id="IPR000653">
    <property type="entry name" value="DegT/StrS_aminotransferase"/>
</dbReference>
<accession>A0A382X462</accession>
<proteinExistence type="predicted"/>
<dbReference type="InterPro" id="IPR015424">
    <property type="entry name" value="PyrdxlP-dep_Trfase"/>
</dbReference>
<dbReference type="Gene3D" id="3.40.640.10">
    <property type="entry name" value="Type I PLP-dependent aspartate aminotransferase-like (Major domain)"/>
    <property type="match status" value="1"/>
</dbReference>
<sequence>MVKKYKYYYAEANYGKNEIDAVLSVLKNQRHFLMGGNQTLMLEKKVSKLFSMKHGLMTNSGSSSNLLAIASFEFLKGSEIITPALTFSTTVSPIIHCGLIPAFVDIDLKTLQINTKSIEKAINKKTVAIMVPNLIGNIADWKKLRFIADKYKLKLIDDSADTIG</sequence>
<dbReference type="AlphaFoldDB" id="A0A382X462"/>
<reference evidence="1" key="1">
    <citation type="submission" date="2018-05" db="EMBL/GenBank/DDBJ databases">
        <authorList>
            <person name="Lanie J.A."/>
            <person name="Ng W.-L."/>
            <person name="Kazmierczak K.M."/>
            <person name="Andrzejewski T.M."/>
            <person name="Davidsen T.M."/>
            <person name="Wayne K.J."/>
            <person name="Tettelin H."/>
            <person name="Glass J.I."/>
            <person name="Rusch D."/>
            <person name="Podicherti R."/>
            <person name="Tsui H.-C.T."/>
            <person name="Winkler M.E."/>
        </authorList>
    </citation>
    <scope>NUCLEOTIDE SEQUENCE</scope>
</reference>
<evidence type="ECO:0008006" key="2">
    <source>
        <dbReference type="Google" id="ProtNLM"/>
    </source>
</evidence>
<dbReference type="PANTHER" id="PTHR30244:SF34">
    <property type="entry name" value="DTDP-4-AMINO-4,6-DIDEOXYGALACTOSE TRANSAMINASE"/>
    <property type="match status" value="1"/>
</dbReference>
<gene>
    <name evidence="1" type="ORF">METZ01_LOCUS418503</name>
</gene>
<dbReference type="GO" id="GO:0008483">
    <property type="term" value="F:transaminase activity"/>
    <property type="evidence" value="ECO:0007669"/>
    <property type="project" value="TreeGrafter"/>
</dbReference>
<dbReference type="EMBL" id="UINC01164677">
    <property type="protein sequence ID" value="SVD65649.1"/>
    <property type="molecule type" value="Genomic_DNA"/>
</dbReference>
<dbReference type="GO" id="GO:0000271">
    <property type="term" value="P:polysaccharide biosynthetic process"/>
    <property type="evidence" value="ECO:0007669"/>
    <property type="project" value="TreeGrafter"/>
</dbReference>
<dbReference type="GO" id="GO:0030170">
    <property type="term" value="F:pyridoxal phosphate binding"/>
    <property type="evidence" value="ECO:0007669"/>
    <property type="project" value="TreeGrafter"/>
</dbReference>
<dbReference type="Pfam" id="PF01041">
    <property type="entry name" value="DegT_DnrJ_EryC1"/>
    <property type="match status" value="1"/>
</dbReference>
<feature type="non-terminal residue" evidence="1">
    <location>
        <position position="164"/>
    </location>
</feature>
<dbReference type="SUPFAM" id="SSF53383">
    <property type="entry name" value="PLP-dependent transferases"/>
    <property type="match status" value="1"/>
</dbReference>
<organism evidence="1">
    <name type="scientific">marine metagenome</name>
    <dbReference type="NCBI Taxonomy" id="408172"/>
    <lineage>
        <taxon>unclassified sequences</taxon>
        <taxon>metagenomes</taxon>
        <taxon>ecological metagenomes</taxon>
    </lineage>
</organism>
<name>A0A382X462_9ZZZZ</name>
<protein>
    <recommendedName>
        <fullName evidence="2">Aminotransferase class I/classII domain-containing protein</fullName>
    </recommendedName>
</protein>